<dbReference type="RefSeq" id="WP_049477708.1">
    <property type="nucleotide sequence ID" value="NZ_NCUN01000007.1"/>
</dbReference>
<organism evidence="1 2">
    <name type="scientific">Streptococcus oralis subsp. oralis</name>
    <dbReference type="NCBI Taxonomy" id="1891914"/>
    <lineage>
        <taxon>Bacteria</taxon>
        <taxon>Bacillati</taxon>
        <taxon>Bacillota</taxon>
        <taxon>Bacilli</taxon>
        <taxon>Lactobacillales</taxon>
        <taxon>Streptococcaceae</taxon>
        <taxon>Streptococcus</taxon>
    </lineage>
</organism>
<sequence length="333" mass="39721">MNNKTRGQTLFIVEGHHEKNELFKLIIEVFPELSITEENIHIFGTNIYQLYQKIQEEYGEEWDDPSNDVDLPFVLNKYDSQRFGSIGRKRNYKNIFLIFDYEAQDPNFSIYKIQRLQKYFSDVTNNGQLYINYPMVESYFDLEINNDLQFLNKYLNKIVTGKEYKASIKNNELYKVFQVPFIIPKRLKSILGSSAILQHDTVSKLLNCCSSESLKEICNELNIDDKKKENLNCYLDKNFETYFNGEISYKIHIKRLLKRIVKLQILKYKRIITYPCSTHILSEHEYRNLQPINDFEYLILLTIQNEMFKDNKLWTINTFLLFIAEYNSTLLND</sequence>
<proteinExistence type="predicted"/>
<evidence type="ECO:0000313" key="1">
    <source>
        <dbReference type="EMBL" id="ORO63263.1"/>
    </source>
</evidence>
<dbReference type="AlphaFoldDB" id="A0A1X1HR32"/>
<accession>A0A1X1HR32</accession>
<reference evidence="1 2" key="1">
    <citation type="journal article" date="2016" name="Eur. J. Clin. Microbiol. Infect. Dis.">
        <title>Whole genome sequencing as a tool for phylogenetic analysis of clinical strains of Mitis group streptococci.</title>
        <authorList>
            <person name="Rasmussen L.H."/>
            <person name="Dargis R."/>
            <person name="Hojholt K."/>
            <person name="Christensen J.J."/>
            <person name="Skovgaard O."/>
            <person name="Justesen U.S."/>
            <person name="Rosenvinge F.S."/>
            <person name="Moser C."/>
            <person name="Lukjancenko O."/>
            <person name="Rasmussen S."/>
            <person name="Nielsen X.C."/>
        </authorList>
    </citation>
    <scope>NUCLEOTIDE SEQUENCE [LARGE SCALE GENOMIC DNA]</scope>
    <source>
        <strain evidence="1 2">RH_1735_08</strain>
    </source>
</reference>
<dbReference type="EMBL" id="NCUN01000007">
    <property type="protein sequence ID" value="ORO63263.1"/>
    <property type="molecule type" value="Genomic_DNA"/>
</dbReference>
<evidence type="ECO:0000313" key="2">
    <source>
        <dbReference type="Proteomes" id="UP000193350"/>
    </source>
</evidence>
<protein>
    <submittedName>
        <fullName evidence="1">Uncharacterized protein</fullName>
    </submittedName>
</protein>
<gene>
    <name evidence="1" type="ORF">B7718_00895</name>
</gene>
<name>A0A1X1HR32_STROR</name>
<dbReference type="Proteomes" id="UP000193350">
    <property type="component" value="Unassembled WGS sequence"/>
</dbReference>
<comment type="caution">
    <text evidence="1">The sequence shown here is derived from an EMBL/GenBank/DDBJ whole genome shotgun (WGS) entry which is preliminary data.</text>
</comment>